<evidence type="ECO:0008006" key="3">
    <source>
        <dbReference type="Google" id="ProtNLM"/>
    </source>
</evidence>
<dbReference type="Proteomes" id="UP001310386">
    <property type="component" value="Unassembled WGS sequence"/>
</dbReference>
<dbReference type="EMBL" id="JAYJLD010000021">
    <property type="protein sequence ID" value="MEB3102732.1"/>
    <property type="molecule type" value="Genomic_DNA"/>
</dbReference>
<accession>A0ABU5ZJN9</accession>
<keyword evidence="2" id="KW-1185">Reference proteome</keyword>
<dbReference type="RefSeq" id="WP_371754854.1">
    <property type="nucleotide sequence ID" value="NZ_JAYJLD010000021.1"/>
</dbReference>
<dbReference type="Pfam" id="PF14395">
    <property type="entry name" value="COOH-NH2_lig"/>
    <property type="match status" value="1"/>
</dbReference>
<dbReference type="Gene3D" id="3.30.470.20">
    <property type="entry name" value="ATP-grasp fold, B domain"/>
    <property type="match status" value="1"/>
</dbReference>
<sequence>MGAFLLYDDESAVRLLLPRLNIPCGTRLIVPNRGQHKMTVAIPWGLRRGPEELGFTRMLNPARQVEKSRNRSWIKDTLERAGLSVLSENTDICGNGESFVWSRELRVPVFHLEALAVFADRKPAHLNLSLLNVAHSEEYEELPPDTSAIARRAARLAVRAVYALGLDFGIVTLVRLSDGKTVIKDVNPEPFLDRRLGELFAEAINRYHESLKSELSRGKEAILGADPEFVLVDGNGKVVPAARFFPMRGRLGCDSLRIGGGRLVYPLVELRPDPSPEPKQLILQMTWLMRKAADQIGEADLAWLAGGMPVKGFPLGGHIHLSRIWLNGFLLRALDNYLALSLAAIEDDSTAARRPRYGFPGDFLRKSHGGFEYRTPPSWLVASDIAKGALALSKIIAEHYWELNSRPLDLETVHEAYYRGNKFALLPIARKLWAEIESTASYAKYSSFLAPLKRRLETFQTWNEREDFRDSWHIPRITQPM</sequence>
<protein>
    <recommendedName>
        <fullName evidence="3">PhiEco32-like amidoligase-type 2 protein</fullName>
    </recommendedName>
</protein>
<gene>
    <name evidence="1" type="ORF">VF724_13765</name>
</gene>
<comment type="caution">
    <text evidence="1">The sequence shown here is derived from an EMBL/GenBank/DDBJ whole genome shotgun (WGS) entry which is preliminary data.</text>
</comment>
<evidence type="ECO:0000313" key="2">
    <source>
        <dbReference type="Proteomes" id="UP001310386"/>
    </source>
</evidence>
<organism evidence="1 2">
    <name type="scientific">Ferviditalea candida</name>
    <dbReference type="NCBI Taxonomy" id="3108399"/>
    <lineage>
        <taxon>Bacteria</taxon>
        <taxon>Bacillati</taxon>
        <taxon>Bacillota</taxon>
        <taxon>Bacilli</taxon>
        <taxon>Bacillales</taxon>
        <taxon>Paenibacillaceae</taxon>
        <taxon>Ferviditalea</taxon>
    </lineage>
</organism>
<dbReference type="InterPro" id="IPR025681">
    <property type="entry name" value="COOH-NH2_lig"/>
</dbReference>
<name>A0ABU5ZJN9_9BACL</name>
<reference evidence="1" key="1">
    <citation type="submission" date="2023-12" db="EMBL/GenBank/DDBJ databases">
        <title>Fervidustalea candida gen. nov., sp. nov., a novel member of the family Paenibacillaceae isolated from a geothermal area.</title>
        <authorList>
            <person name="Li W.-J."/>
            <person name="Jiao J.-Y."/>
            <person name="Chen Y."/>
        </authorList>
    </citation>
    <scope>NUCLEOTIDE SEQUENCE</scope>
    <source>
        <strain evidence="1">SYSU GA230002</strain>
    </source>
</reference>
<proteinExistence type="predicted"/>
<evidence type="ECO:0000313" key="1">
    <source>
        <dbReference type="EMBL" id="MEB3102732.1"/>
    </source>
</evidence>